<evidence type="ECO:0000256" key="6">
    <source>
        <dbReference type="SAM" id="Phobius"/>
    </source>
</evidence>
<evidence type="ECO:0000313" key="9">
    <source>
        <dbReference type="Proteomes" id="UP001500540"/>
    </source>
</evidence>
<dbReference type="CDD" id="cd07731">
    <property type="entry name" value="ComA-like_MBL-fold"/>
    <property type="match status" value="1"/>
</dbReference>
<sequence length="768" mass="77035">MRVRDLRLVPAAAAGWGAAGAAVYLPHAAAWIAGALWAAALVLVAVTARPGRRRRTLWAIAAVSLALAAAAASHVALAQPARDVAVHLGVGGDRAISVHATVVGKAERTAAGDIAFDAHADRIDVGPTRFAVDVPATIRSDDRPDIGARVIADGTAFVTDPGRRAVLVVRAQRGLHVVDAPGGVLAAVAELRHALARATRGLPEPAAGLIPGLAVGDTAGVTVELDAAMKASSLSHLTAVSGANCAIVVGLAFAAAALCGARRGVRVAVALLALGGFVLLVTPEPSVVRAAAMAAIAMLGVLLGRTGAGIALLCLAVVTALIADPWLAGSLGFALSVAATAALLVLAAPLARGMTRFLPQLLALALGVPLAAQLACGPLLILINPTVPLYGVVANLLAAPAAPVATVLGLAACLAAPIPVVASGLVALTWLPAAWISTTATTAASLPASALPWAEGWVGAVGLTLAGAAIVVVLLPHGARRGARMLRIAAAGFLAVLVGVAAGTAALRTVAGALTVPSTWTIAACDIGQGDAVLIRSAGAVALVDTGPDPAALRACLDRFGIRRVDLLVLTHYDLDHVGGLDGVRDRVIRALHGPPSGADDERMLAGLAADGIVLLDAYAGMTGTLGAATWTVLWPRAGDRVFTSGNDASVAVEVRGGGVPASLYLGDLDALAQRALLGSGALDPPYPVVKVAHHGSADQSPELYRAIGGAVALVSVGADNDYGHPRTETLSFLRADGYTIGRTDQDGVVAVASDGDSVRVWREHAPP</sequence>
<evidence type="ECO:0000313" key="8">
    <source>
        <dbReference type="EMBL" id="GAA3770680.1"/>
    </source>
</evidence>
<evidence type="ECO:0000256" key="1">
    <source>
        <dbReference type="ARBA" id="ARBA00004651"/>
    </source>
</evidence>
<feature type="transmembrane region" description="Helical" evidence="6">
    <location>
        <begin position="488"/>
        <end position="507"/>
    </location>
</feature>
<name>A0ABP7GMP7_9MICO</name>
<dbReference type="InterPro" id="IPR036866">
    <property type="entry name" value="RibonucZ/Hydroxyglut_hydro"/>
</dbReference>
<feature type="transmembrane region" description="Helical" evidence="6">
    <location>
        <begin position="237"/>
        <end position="258"/>
    </location>
</feature>
<dbReference type="Pfam" id="PF00753">
    <property type="entry name" value="Lactamase_B"/>
    <property type="match status" value="1"/>
</dbReference>
<dbReference type="InterPro" id="IPR052159">
    <property type="entry name" value="Competence_DNA_uptake"/>
</dbReference>
<dbReference type="InterPro" id="IPR035681">
    <property type="entry name" value="ComA-like_MBL"/>
</dbReference>
<dbReference type="PANTHER" id="PTHR30619:SF1">
    <property type="entry name" value="RECOMBINATION PROTEIN 2"/>
    <property type="match status" value="1"/>
</dbReference>
<feature type="transmembrane region" description="Helical" evidence="6">
    <location>
        <begin position="265"/>
        <end position="281"/>
    </location>
</feature>
<dbReference type="PANTHER" id="PTHR30619">
    <property type="entry name" value="DNA INTERNALIZATION/COMPETENCE PROTEIN COMEC/REC2"/>
    <property type="match status" value="1"/>
</dbReference>
<dbReference type="Gene3D" id="3.60.15.10">
    <property type="entry name" value="Ribonuclease Z/Hydroxyacylglutathione hydrolase-like"/>
    <property type="match status" value="1"/>
</dbReference>
<evidence type="ECO:0000259" key="7">
    <source>
        <dbReference type="SMART" id="SM00849"/>
    </source>
</evidence>
<dbReference type="Proteomes" id="UP001500540">
    <property type="component" value="Unassembled WGS sequence"/>
</dbReference>
<keyword evidence="4 6" id="KW-1133">Transmembrane helix</keyword>
<keyword evidence="9" id="KW-1185">Reference proteome</keyword>
<feature type="transmembrane region" description="Helical" evidence="6">
    <location>
        <begin position="456"/>
        <end position="476"/>
    </location>
</feature>
<protein>
    <submittedName>
        <fullName evidence="8">ComEC/Rec2 family competence protein</fullName>
    </submittedName>
</protein>
<feature type="domain" description="Metallo-beta-lactamase" evidence="7">
    <location>
        <begin position="529"/>
        <end position="708"/>
    </location>
</feature>
<feature type="transmembrane region" description="Helical" evidence="6">
    <location>
        <begin position="418"/>
        <end position="436"/>
    </location>
</feature>
<organism evidence="8 9">
    <name type="scientific">Microbacterium kribbense</name>
    <dbReference type="NCBI Taxonomy" id="433645"/>
    <lineage>
        <taxon>Bacteria</taxon>
        <taxon>Bacillati</taxon>
        <taxon>Actinomycetota</taxon>
        <taxon>Actinomycetes</taxon>
        <taxon>Micrococcales</taxon>
        <taxon>Microbacteriaceae</taxon>
        <taxon>Microbacterium</taxon>
    </lineage>
</organism>
<comment type="caution">
    <text evidence="8">The sequence shown here is derived from an EMBL/GenBank/DDBJ whole genome shotgun (WGS) entry which is preliminary data.</text>
</comment>
<dbReference type="RefSeq" id="WP_344783846.1">
    <property type="nucleotide sequence ID" value="NZ_BAABAF010000008.1"/>
</dbReference>
<comment type="subcellular location">
    <subcellularLocation>
        <location evidence="1">Cell membrane</location>
        <topology evidence="1">Multi-pass membrane protein</topology>
    </subcellularLocation>
</comment>
<dbReference type="SMART" id="SM00849">
    <property type="entry name" value="Lactamase_B"/>
    <property type="match status" value="1"/>
</dbReference>
<proteinExistence type="predicted"/>
<dbReference type="Pfam" id="PF03772">
    <property type="entry name" value="Competence"/>
    <property type="match status" value="1"/>
</dbReference>
<evidence type="ECO:0000256" key="3">
    <source>
        <dbReference type="ARBA" id="ARBA00022692"/>
    </source>
</evidence>
<evidence type="ECO:0000256" key="4">
    <source>
        <dbReference type="ARBA" id="ARBA00022989"/>
    </source>
</evidence>
<keyword evidence="2" id="KW-1003">Cell membrane</keyword>
<feature type="transmembrane region" description="Helical" evidence="6">
    <location>
        <begin position="363"/>
        <end position="383"/>
    </location>
</feature>
<keyword evidence="5 6" id="KW-0472">Membrane</keyword>
<feature type="transmembrane region" description="Helical" evidence="6">
    <location>
        <begin position="389"/>
        <end position="411"/>
    </location>
</feature>
<dbReference type="SUPFAM" id="SSF56281">
    <property type="entry name" value="Metallo-hydrolase/oxidoreductase"/>
    <property type="match status" value="1"/>
</dbReference>
<evidence type="ECO:0000256" key="2">
    <source>
        <dbReference type="ARBA" id="ARBA00022475"/>
    </source>
</evidence>
<reference evidence="9" key="1">
    <citation type="journal article" date="2019" name="Int. J. Syst. Evol. Microbiol.">
        <title>The Global Catalogue of Microorganisms (GCM) 10K type strain sequencing project: providing services to taxonomists for standard genome sequencing and annotation.</title>
        <authorList>
            <consortium name="The Broad Institute Genomics Platform"/>
            <consortium name="The Broad Institute Genome Sequencing Center for Infectious Disease"/>
            <person name="Wu L."/>
            <person name="Ma J."/>
        </authorList>
    </citation>
    <scope>NUCLEOTIDE SEQUENCE [LARGE SCALE GENOMIC DNA]</scope>
    <source>
        <strain evidence="9">JCM 16950</strain>
    </source>
</reference>
<feature type="transmembrane region" description="Helical" evidence="6">
    <location>
        <begin position="31"/>
        <end position="48"/>
    </location>
</feature>
<feature type="transmembrane region" description="Helical" evidence="6">
    <location>
        <begin position="57"/>
        <end position="77"/>
    </location>
</feature>
<feature type="transmembrane region" description="Helical" evidence="6">
    <location>
        <begin position="310"/>
        <end position="327"/>
    </location>
</feature>
<feature type="transmembrane region" description="Helical" evidence="6">
    <location>
        <begin position="333"/>
        <end position="351"/>
    </location>
</feature>
<accession>A0ABP7GMP7</accession>
<dbReference type="InterPro" id="IPR004477">
    <property type="entry name" value="ComEC_N"/>
</dbReference>
<dbReference type="NCBIfam" id="TIGR00360">
    <property type="entry name" value="ComEC_N-term"/>
    <property type="match status" value="1"/>
</dbReference>
<evidence type="ECO:0000256" key="5">
    <source>
        <dbReference type="ARBA" id="ARBA00023136"/>
    </source>
</evidence>
<dbReference type="EMBL" id="BAABAF010000008">
    <property type="protein sequence ID" value="GAA3770680.1"/>
    <property type="molecule type" value="Genomic_DNA"/>
</dbReference>
<keyword evidence="3 6" id="KW-0812">Transmembrane</keyword>
<gene>
    <name evidence="8" type="ORF">GCM10022240_23650</name>
</gene>
<dbReference type="InterPro" id="IPR001279">
    <property type="entry name" value="Metallo-B-lactamas"/>
</dbReference>